<dbReference type="FunFam" id="2.30.30.60:FF:000003">
    <property type="entry name" value="Predicted mechanosensitive ion channel"/>
    <property type="match status" value="2"/>
</dbReference>
<keyword evidence="4 10" id="KW-0812">Transmembrane</keyword>
<keyword evidence="7 10" id="KW-0472">Membrane</keyword>
<organism evidence="12 13">
    <name type="scientific">Vigna mungo</name>
    <name type="common">Black gram</name>
    <name type="synonym">Phaseolus mungo</name>
    <dbReference type="NCBI Taxonomy" id="3915"/>
    <lineage>
        <taxon>Eukaryota</taxon>
        <taxon>Viridiplantae</taxon>
        <taxon>Streptophyta</taxon>
        <taxon>Embryophyta</taxon>
        <taxon>Tracheophyta</taxon>
        <taxon>Spermatophyta</taxon>
        <taxon>Magnoliopsida</taxon>
        <taxon>eudicotyledons</taxon>
        <taxon>Gunneridae</taxon>
        <taxon>Pentapetalae</taxon>
        <taxon>rosids</taxon>
        <taxon>fabids</taxon>
        <taxon>Fabales</taxon>
        <taxon>Fabaceae</taxon>
        <taxon>Papilionoideae</taxon>
        <taxon>50 kb inversion clade</taxon>
        <taxon>NPAAA clade</taxon>
        <taxon>indigoferoid/millettioid clade</taxon>
        <taxon>Phaseoleae</taxon>
        <taxon>Vigna</taxon>
    </lineage>
</organism>
<feature type="region of interest" description="Disordered" evidence="9">
    <location>
        <begin position="30"/>
        <end position="67"/>
    </location>
</feature>
<feature type="compositionally biased region" description="Polar residues" evidence="9">
    <location>
        <begin position="127"/>
        <end position="138"/>
    </location>
</feature>
<feature type="transmembrane region" description="Helical" evidence="10">
    <location>
        <begin position="285"/>
        <end position="305"/>
    </location>
</feature>
<keyword evidence="6" id="KW-0406">Ion transport</keyword>
<dbReference type="EMBL" id="CP144699">
    <property type="protein sequence ID" value="WVZ19524.1"/>
    <property type="molecule type" value="Genomic_DNA"/>
</dbReference>
<evidence type="ECO:0000256" key="9">
    <source>
        <dbReference type="SAM" id="MobiDB-lite"/>
    </source>
</evidence>
<dbReference type="InterPro" id="IPR023408">
    <property type="entry name" value="MscS_beta-dom_sf"/>
</dbReference>
<evidence type="ECO:0000256" key="6">
    <source>
        <dbReference type="ARBA" id="ARBA00023065"/>
    </source>
</evidence>
<feature type="transmembrane region" description="Helical" evidence="10">
    <location>
        <begin position="1060"/>
        <end position="1088"/>
    </location>
</feature>
<evidence type="ECO:0000256" key="4">
    <source>
        <dbReference type="ARBA" id="ARBA00022692"/>
    </source>
</evidence>
<name>A0AAQ3S4X8_VIGMU</name>
<feature type="region of interest" description="Disordered" evidence="9">
    <location>
        <begin position="127"/>
        <end position="146"/>
    </location>
</feature>
<feature type="transmembrane region" description="Helical" evidence="10">
    <location>
        <begin position="206"/>
        <end position="234"/>
    </location>
</feature>
<dbReference type="InterPro" id="IPR006685">
    <property type="entry name" value="MscS_channel_2nd"/>
</dbReference>
<dbReference type="InterPro" id="IPR016688">
    <property type="entry name" value="MscS-like_plants/fungi"/>
</dbReference>
<evidence type="ECO:0000313" key="13">
    <source>
        <dbReference type="Proteomes" id="UP001374535"/>
    </source>
</evidence>
<gene>
    <name evidence="12" type="ORF">V8G54_006846</name>
</gene>
<evidence type="ECO:0000256" key="7">
    <source>
        <dbReference type="ARBA" id="ARBA00023136"/>
    </source>
</evidence>
<evidence type="ECO:0000256" key="5">
    <source>
        <dbReference type="ARBA" id="ARBA00022989"/>
    </source>
</evidence>
<dbReference type="GO" id="GO:0005886">
    <property type="term" value="C:plasma membrane"/>
    <property type="evidence" value="ECO:0007669"/>
    <property type="project" value="UniProtKB-ARBA"/>
</dbReference>
<protein>
    <recommendedName>
        <fullName evidence="11">Mechanosensitive ion channel MscS domain-containing protein</fullName>
    </recommendedName>
</protein>
<evidence type="ECO:0000313" key="12">
    <source>
        <dbReference type="EMBL" id="WVZ19524.1"/>
    </source>
</evidence>
<dbReference type="PANTHER" id="PTHR31618">
    <property type="entry name" value="MECHANOSENSITIVE ION CHANNEL PROTEIN 5"/>
    <property type="match status" value="1"/>
</dbReference>
<proteinExistence type="inferred from homology"/>
<dbReference type="Pfam" id="PF00924">
    <property type="entry name" value="MS_channel_2nd"/>
    <property type="match status" value="2"/>
</dbReference>
<keyword evidence="5 10" id="KW-1133">Transmembrane helix</keyword>
<evidence type="ECO:0000256" key="1">
    <source>
        <dbReference type="ARBA" id="ARBA00004141"/>
    </source>
</evidence>
<keyword evidence="13" id="KW-1185">Reference proteome</keyword>
<feature type="transmembrane region" description="Helical" evidence="10">
    <location>
        <begin position="1146"/>
        <end position="1168"/>
    </location>
</feature>
<dbReference type="Proteomes" id="UP001374535">
    <property type="component" value="Chromosome 2"/>
</dbReference>
<evidence type="ECO:0000259" key="11">
    <source>
        <dbReference type="Pfam" id="PF00924"/>
    </source>
</evidence>
<accession>A0AAQ3S4X8</accession>
<evidence type="ECO:0000256" key="3">
    <source>
        <dbReference type="ARBA" id="ARBA00022448"/>
    </source>
</evidence>
<keyword evidence="8" id="KW-0407">Ion channel</keyword>
<feature type="transmembrane region" description="Helical" evidence="10">
    <location>
        <begin position="1109"/>
        <end position="1126"/>
    </location>
</feature>
<dbReference type="InterPro" id="IPR010920">
    <property type="entry name" value="LSM_dom_sf"/>
</dbReference>
<feature type="domain" description="Mechanosensitive ion channel MscS" evidence="11">
    <location>
        <begin position="568"/>
        <end position="626"/>
    </location>
</feature>
<dbReference type="Gene3D" id="2.30.30.60">
    <property type="match status" value="2"/>
</dbReference>
<feature type="transmembrane region" description="Helical" evidence="10">
    <location>
        <begin position="1386"/>
        <end position="1408"/>
    </location>
</feature>
<feature type="transmembrane region" description="Helical" evidence="10">
    <location>
        <begin position="549"/>
        <end position="573"/>
    </location>
</feature>
<sequence length="1644" mass="187681">MEEERSVADKKVAKNEVVLRISDSEGAMNAEIKGSGSFPVAESSSLSPQHKTQISKRFRDSGGEITEPLRNKDQVSTKWMTTTKRLIGQSEFSKPKSRMVDPPCPRFAKFVEEKVRMTSSFAWNSRNRNVPEATTDNPRTPLLGTPAEEDDDDDEVYMIANFDVAKRSGRKWRIFELFAFAFITGFFIASLSVTPLQKRELWGLNMWKWCVFILAILCGRLVTEWFINVLVFLIERNFLFKKKVLYFVYGVKKSVQGFIWLSLVLLTWDMLFSPEVERTSKVGRILNYIALTLASCLIGAALWLAKTLLIKLLASSFQSTRFFDRVHESIFHQYILKTLSGPPLMEMAEKVGTTSNSDQLSYKTMVNKKEGERGQVIDADKLKKMTQKKVSPLTMKGLINVIRSSGLSTISYAQDDEENEQKDNEINSGWEAKAAAYRIFMNVAKPGHKYIEIDDLLRFMKIEEVENLLPLFEGAVETRRIKRKSLKNWLVKVYLGRKSLIHSLNDTNTAVDDLNILASAVVVIVTLIVWLLLMGVLTTEVLVFISSQLLLVGFMFGNTAKTVFEAIIFVFVVHPFDVGDRCVIDGVQMVVEEMNILTTVFLRYDNEKIFYPNSVLSNKPISNFNRSPEMSDAIEFVVDVSTSIESIGALKAKLKVVLAKSDHKSKFAVLFLPLLPQHWNTQYDVLVNGIENVNKMKMAVFVTHTINFQNFGDRSSRRSELVLELKKILEDLNIKYHLLPQEVHVSYVRGILDQYEISKLLKGPFDMARGCLVIKASLDDILPKRNRGRRGVNTDNEKCQSSKVDDTSSVGNAFGDTFVKPSSSFSFNVAENGCCTPRNLRPAFWRSQKLKSCHLDMEEEGGVADKKKTKNEVVLRISDTEEAITTKEQRVSRSFPVAENSSLSPQHNTQIGKWFRDSHGEITECNGQVSAELVTTTKRLMGRSEFSKPKSRMVEPRCPKDANFVEEKAQKTSSPARNSPKKNFPDATVVTPRSPFLWTPREEDDDDEEVYKAANVEVSKRSGKKWRVVELFAFACIVGFFIACLTVNELQKRLIWGLELWKWCVLVLVVLCGRLVTEWFINVLVFLIERNFLFKKKVLYFVYGVKKSVQGFIWLSLVLLTWGLLFNHGVERTKKVNKILNYITRALASCVLGAAIWLVKTLLIKLLASKFQSTRFFDRVQESIFHQYILKTLSGPPLREVAENVGWTSNSGQLSFKTLNNENEGEKEQVIDVDKLKKMKPEKVSAWTMKGLINVIKNSGLSTISYAPDEYENDQKDNEINSEWEAKAAAYRIFGNVAKPGHNYIDKDDLLRFMKNEEVENLLPLFEGAVETRRIKRKSLKNWLVKLLHIVYIVFTESIYIVKVYFERRSLVHSLNDTNTAVDDLNMLASFLVLIVILIVWLLIMGFLTTEVLVFISSQLLLVVFMFGNTAKTVFEAIIFVFVMHPFDVGDRCVIDGVQMIVEEMNILTTVFLRYDNEKIFYPNSVLATKPISNFYRSPEMSDSVEFAVDVSTSVESIGALKAKLKVYLESRPQHWRPNHNVVVKDIENVNKLKMALYVTHTINFQNYGEKSNRRSELVLELKKIFEDLNIKYHLLPQEVHLSYVRSEIGLNTVFPNELAEAREERKMMFNGTVLSKITPRALA</sequence>
<feature type="transmembrane region" description="Helical" evidence="10">
    <location>
        <begin position="174"/>
        <end position="194"/>
    </location>
</feature>
<dbReference type="GO" id="GO:0008381">
    <property type="term" value="F:mechanosensitive monoatomic ion channel activity"/>
    <property type="evidence" value="ECO:0007669"/>
    <property type="project" value="TreeGrafter"/>
</dbReference>
<dbReference type="GO" id="GO:0006820">
    <property type="term" value="P:monoatomic anion transport"/>
    <property type="evidence" value="ECO:0007669"/>
    <property type="project" value="TreeGrafter"/>
</dbReference>
<feature type="domain" description="Mechanosensitive ion channel MscS" evidence="11">
    <location>
        <begin position="1439"/>
        <end position="1495"/>
    </location>
</feature>
<comment type="similarity">
    <text evidence="2">Belongs to the MscS (TC 1.A.23) family.</text>
</comment>
<reference evidence="12 13" key="1">
    <citation type="journal article" date="2023" name="Life. Sci Alliance">
        <title>Evolutionary insights into 3D genome organization and epigenetic landscape of Vigna mungo.</title>
        <authorList>
            <person name="Junaid A."/>
            <person name="Singh B."/>
            <person name="Bhatia S."/>
        </authorList>
    </citation>
    <scope>NUCLEOTIDE SEQUENCE [LARGE SCALE GENOMIC DNA]</scope>
    <source>
        <strain evidence="12">Urdbean</strain>
    </source>
</reference>
<feature type="compositionally biased region" description="Basic and acidic residues" evidence="9">
    <location>
        <begin position="57"/>
        <end position="67"/>
    </location>
</feature>
<dbReference type="GO" id="GO:0050982">
    <property type="term" value="P:detection of mechanical stimulus"/>
    <property type="evidence" value="ECO:0007669"/>
    <property type="project" value="UniProtKB-ARBA"/>
</dbReference>
<evidence type="ECO:0000256" key="2">
    <source>
        <dbReference type="ARBA" id="ARBA00008017"/>
    </source>
</evidence>
<feature type="region of interest" description="Disordered" evidence="9">
    <location>
        <begin position="962"/>
        <end position="988"/>
    </location>
</feature>
<feature type="compositionally biased region" description="Polar residues" evidence="9">
    <location>
        <begin position="42"/>
        <end position="52"/>
    </location>
</feature>
<evidence type="ECO:0000256" key="10">
    <source>
        <dbReference type="SAM" id="Phobius"/>
    </source>
</evidence>
<dbReference type="SUPFAM" id="SSF50182">
    <property type="entry name" value="Sm-like ribonucleoproteins"/>
    <property type="match status" value="2"/>
</dbReference>
<dbReference type="PANTHER" id="PTHR31618:SF7">
    <property type="entry name" value="MECHANOSENSITIVE ION CHANNEL PROTEIN"/>
    <property type="match status" value="1"/>
</dbReference>
<keyword evidence="3" id="KW-0813">Transport</keyword>
<feature type="transmembrane region" description="Helical" evidence="10">
    <location>
        <begin position="1343"/>
        <end position="1366"/>
    </location>
</feature>
<evidence type="ECO:0000256" key="8">
    <source>
        <dbReference type="ARBA" id="ARBA00023303"/>
    </source>
</evidence>
<feature type="transmembrane region" description="Helical" evidence="10">
    <location>
        <begin position="514"/>
        <end position="537"/>
    </location>
</feature>
<comment type="subcellular location">
    <subcellularLocation>
        <location evidence="1">Membrane</location>
        <topology evidence="1">Multi-pass membrane protein</topology>
    </subcellularLocation>
</comment>
<feature type="transmembrane region" description="Helical" evidence="10">
    <location>
        <begin position="1420"/>
        <end position="1444"/>
    </location>
</feature>
<feature type="transmembrane region" description="Helical" evidence="10">
    <location>
        <begin position="255"/>
        <end position="273"/>
    </location>
</feature>
<feature type="transmembrane region" description="Helical" evidence="10">
    <location>
        <begin position="1028"/>
        <end position="1048"/>
    </location>
</feature>